<organism evidence="2 3">
    <name type="scientific">Pontibacillus yanchengensis</name>
    <dbReference type="NCBI Taxonomy" id="462910"/>
    <lineage>
        <taxon>Bacteria</taxon>
        <taxon>Bacillati</taxon>
        <taxon>Bacillota</taxon>
        <taxon>Bacilli</taxon>
        <taxon>Bacillales</taxon>
        <taxon>Bacillaceae</taxon>
        <taxon>Pontibacillus</taxon>
    </lineage>
</organism>
<dbReference type="CDD" id="cd02440">
    <property type="entry name" value="AdoMet_MTases"/>
    <property type="match status" value="1"/>
</dbReference>
<dbReference type="Gene3D" id="3.40.50.150">
    <property type="entry name" value="Vaccinia Virus protein VP39"/>
    <property type="match status" value="1"/>
</dbReference>
<gene>
    <name evidence="2" type="ORF">GLW05_14150</name>
</gene>
<dbReference type="GO" id="GO:0032259">
    <property type="term" value="P:methylation"/>
    <property type="evidence" value="ECO:0007669"/>
    <property type="project" value="UniProtKB-KW"/>
</dbReference>
<name>A0A6I4ZZL2_9BACI</name>
<dbReference type="EMBL" id="WMEQ01000011">
    <property type="protein sequence ID" value="MYL34734.1"/>
    <property type="molecule type" value="Genomic_DNA"/>
</dbReference>
<dbReference type="InterPro" id="IPR029063">
    <property type="entry name" value="SAM-dependent_MTases_sf"/>
</dbReference>
<dbReference type="GO" id="GO:0008168">
    <property type="term" value="F:methyltransferase activity"/>
    <property type="evidence" value="ECO:0007669"/>
    <property type="project" value="UniProtKB-KW"/>
</dbReference>
<sequence length="189" mass="21380">MSEDKVFNKDKAQKLIDPEREKIVPINKVLELLQLNGDEKVVDLGAGNGYLTLPIARETKDRVTAVDLQFEMLDMLDQRANDEELTNIDRLNTDLSSLNLPDSSFQRAVAAFVLHEVPSLSQTLEEIGRVLTEHSRFLVLDWEAVESEQGPPLNHRISSTEMAEQLAKADFEVEVGHFNKDVYYIVATK</sequence>
<dbReference type="InterPro" id="IPR041698">
    <property type="entry name" value="Methyltransf_25"/>
</dbReference>
<protein>
    <submittedName>
        <fullName evidence="2">Methyltransferase domain-containing protein</fullName>
    </submittedName>
</protein>
<dbReference type="AlphaFoldDB" id="A0A6I4ZZL2"/>
<comment type="caution">
    <text evidence="2">The sequence shown here is derived from an EMBL/GenBank/DDBJ whole genome shotgun (WGS) entry which is preliminary data.</text>
</comment>
<evidence type="ECO:0000259" key="1">
    <source>
        <dbReference type="Pfam" id="PF13649"/>
    </source>
</evidence>
<dbReference type="OrthoDB" id="9784101at2"/>
<reference evidence="2 3" key="1">
    <citation type="submission" date="2019-11" db="EMBL/GenBank/DDBJ databases">
        <title>Genome sequences of 17 halophilic strains isolated from different environments.</title>
        <authorList>
            <person name="Furrow R.E."/>
        </authorList>
    </citation>
    <scope>NUCLEOTIDE SEQUENCE [LARGE SCALE GENOMIC DNA]</scope>
    <source>
        <strain evidence="2 3">22514_16_FS</strain>
    </source>
</reference>
<dbReference type="RefSeq" id="WP_160847070.1">
    <property type="nucleotide sequence ID" value="NZ_WMEQ01000011.1"/>
</dbReference>
<evidence type="ECO:0000313" key="3">
    <source>
        <dbReference type="Proteomes" id="UP000468638"/>
    </source>
</evidence>
<dbReference type="PANTHER" id="PTHR43591:SF24">
    <property type="entry name" value="2-METHOXY-6-POLYPRENYL-1,4-BENZOQUINOL METHYLASE, MITOCHONDRIAL"/>
    <property type="match status" value="1"/>
</dbReference>
<accession>A0A6I4ZZL2</accession>
<dbReference type="Pfam" id="PF13649">
    <property type="entry name" value="Methyltransf_25"/>
    <property type="match status" value="1"/>
</dbReference>
<feature type="domain" description="Methyltransferase" evidence="1">
    <location>
        <begin position="41"/>
        <end position="132"/>
    </location>
</feature>
<dbReference type="SUPFAM" id="SSF53335">
    <property type="entry name" value="S-adenosyl-L-methionine-dependent methyltransferases"/>
    <property type="match status" value="1"/>
</dbReference>
<proteinExistence type="predicted"/>
<dbReference type="PANTHER" id="PTHR43591">
    <property type="entry name" value="METHYLTRANSFERASE"/>
    <property type="match status" value="1"/>
</dbReference>
<keyword evidence="2" id="KW-0808">Transferase</keyword>
<evidence type="ECO:0000313" key="2">
    <source>
        <dbReference type="EMBL" id="MYL34734.1"/>
    </source>
</evidence>
<keyword evidence="2" id="KW-0489">Methyltransferase</keyword>
<dbReference type="Proteomes" id="UP000468638">
    <property type="component" value="Unassembled WGS sequence"/>
</dbReference>